<dbReference type="Proteomes" id="UP000295388">
    <property type="component" value="Unassembled WGS sequence"/>
</dbReference>
<dbReference type="EMBL" id="SNWQ01000087">
    <property type="protein sequence ID" value="TDO25572.1"/>
    <property type="molecule type" value="Genomic_DNA"/>
</dbReference>
<comment type="caution">
    <text evidence="1">The sequence shown here is derived from an EMBL/GenBank/DDBJ whole genome shotgun (WGS) entry which is preliminary data.</text>
</comment>
<dbReference type="RefSeq" id="WP_238166231.1">
    <property type="nucleotide sequence ID" value="NZ_SNWQ01000087.1"/>
</dbReference>
<feature type="non-terminal residue" evidence="1">
    <location>
        <position position="1"/>
    </location>
</feature>
<evidence type="ECO:0000313" key="1">
    <source>
        <dbReference type="EMBL" id="TDO25572.1"/>
    </source>
</evidence>
<sequence>HPARAQPRRDHNPQRAAGPHCKALRHLTQLRRNTQETIREYFREEIWAEHSSLAERYPGHRVLIDWGRQFIEKNVLPDLYRRNQGRTSETSSYLWVHRDAPQTVREALRLLCYSGILQEGVSGIRATRSELGTRYMVNLGCQIALDAEPVAYGTRVRRSLSVKRMVEYGANHPAYTPIDELSEDDFDREENVALDARLDTSVDSLDISRFQLSKLNELGLKTIGSVLLADEATFKKAHYVGNVRARQIRNAAVTAVLEYLSG</sequence>
<evidence type="ECO:0008006" key="3">
    <source>
        <dbReference type="Google" id="ProtNLM"/>
    </source>
</evidence>
<reference evidence="1 2" key="1">
    <citation type="submission" date="2019-03" db="EMBL/GenBank/DDBJ databases">
        <title>Genomic Encyclopedia of Type Strains, Phase III (KMG-III): the genomes of soil and plant-associated and newly described type strains.</title>
        <authorList>
            <person name="Whitman W."/>
        </authorList>
    </citation>
    <scope>NUCLEOTIDE SEQUENCE [LARGE SCALE GENOMIC DNA]</scope>
    <source>
        <strain evidence="1 2">VKM Ac-2527</strain>
    </source>
</reference>
<name>A0A4R6ISV4_9ACTN</name>
<protein>
    <recommendedName>
        <fullName evidence="3">RNA polymerase alpha subunit</fullName>
    </recommendedName>
</protein>
<organism evidence="1 2">
    <name type="scientific">Kribbella caucasensis</name>
    <dbReference type="NCBI Taxonomy" id="2512215"/>
    <lineage>
        <taxon>Bacteria</taxon>
        <taxon>Bacillati</taxon>
        <taxon>Actinomycetota</taxon>
        <taxon>Actinomycetes</taxon>
        <taxon>Propionibacteriales</taxon>
        <taxon>Kribbellaceae</taxon>
        <taxon>Kribbella</taxon>
    </lineage>
</organism>
<dbReference type="AlphaFoldDB" id="A0A4R6ISV4"/>
<evidence type="ECO:0000313" key="2">
    <source>
        <dbReference type="Proteomes" id="UP000295388"/>
    </source>
</evidence>
<gene>
    <name evidence="1" type="ORF">EV643_1871</name>
</gene>
<keyword evidence="2" id="KW-1185">Reference proteome</keyword>
<accession>A0A4R6ISV4</accession>
<proteinExistence type="predicted"/>